<keyword evidence="1" id="KW-0175">Coiled coil</keyword>
<dbReference type="Gene3D" id="3.40.50.300">
    <property type="entry name" value="P-loop containing nucleotide triphosphate hydrolases"/>
    <property type="match status" value="2"/>
</dbReference>
<dbReference type="Pfam" id="PF13476">
    <property type="entry name" value="AAA_23"/>
    <property type="match status" value="1"/>
</dbReference>
<proteinExistence type="predicted"/>
<dbReference type="InterPro" id="IPR038729">
    <property type="entry name" value="Rad50/SbcC_AAA"/>
</dbReference>
<accession>A0A2W7P9E4</accession>
<dbReference type="SUPFAM" id="SSF52540">
    <property type="entry name" value="P-loop containing nucleoside triphosphate hydrolases"/>
    <property type="match status" value="1"/>
</dbReference>
<dbReference type="InterPro" id="IPR027417">
    <property type="entry name" value="P-loop_NTPase"/>
</dbReference>
<protein>
    <submittedName>
        <fullName evidence="3">DNA sulfur modification protein DndD</fullName>
    </submittedName>
</protein>
<evidence type="ECO:0000313" key="4">
    <source>
        <dbReference type="Proteomes" id="UP000248916"/>
    </source>
</evidence>
<reference evidence="3 4" key="1">
    <citation type="submission" date="2018-06" db="EMBL/GenBank/DDBJ databases">
        <title>Genomic Encyclopedia of Archaeal and Bacterial Type Strains, Phase II (KMG-II): from individual species to whole genera.</title>
        <authorList>
            <person name="Goeker M."/>
        </authorList>
    </citation>
    <scope>NUCLEOTIDE SEQUENCE [LARGE SCALE GENOMIC DNA]</scope>
    <source>
        <strain evidence="3 4">DSM 22009</strain>
    </source>
</reference>
<feature type="coiled-coil region" evidence="1">
    <location>
        <begin position="449"/>
        <end position="476"/>
    </location>
</feature>
<keyword evidence="4" id="KW-1185">Reference proteome</keyword>
<dbReference type="RefSeq" id="WP_111535619.1">
    <property type="nucleotide sequence ID" value="NZ_QKZL01000001.1"/>
</dbReference>
<evidence type="ECO:0000256" key="1">
    <source>
        <dbReference type="SAM" id="Coils"/>
    </source>
</evidence>
<sequence length="683" mass="77714">MRIKRLLLRNFRQFYGDCVLEFEVDDQTRITVIHGENGAGKTSLLNAFKWVLYGHTDFDTGEQTILNELVLSQTKPGEIAELFLELEFEHEGAVYTVSRKQEYRRVGEGLEAEAIGKSVPSVTWVDASGKFQRSQNPSSQINQLIPEKMHSYFFFNGERIEKLANVSAAGEIRDAIRTLMGLEIVERASDHLGRLVIKDLRKEASETASSDYRELLSRQEKAVDERRRHEEARDTAEANRVGYQNEIDAINAAYEGIADVKAKAEQRRSLENENQSVKDDLEELRQARMEAIAQTGALAFLKDSITSVSEKLEDCRRRGELPYKIRRTFVDDLLHEGTCICGSELAEGTAQRKAVEAYRDRATGEDLEAAFTETVSNLRAMPRERERLYKQITAWSAKEAELKQRLKEISQALDEISSTLGSSEIEDVKRLEERRTELGRLQADEQLKIAKASDAIKQYDEELAGIRKEIEKVKSKSEKEDVARRRLEFAEDCKSLVDGLHEALAEETRKRLSERVNETFQSILRKDFYAEIDPDYTLKIFKDLPGIGKQPVSEKSTGENQVISLSFIASLVSLAKERKQAKGSFFKGGVFPIIMDSPFGALDREYREKIAEHIPQLADQVVIFASNSQWSKEVDGKCRPYIGKEYSLVYHAPKSTGREENNSYVKRTDGPEFTKIEEGYLGR</sequence>
<dbReference type="GO" id="GO:0016887">
    <property type="term" value="F:ATP hydrolysis activity"/>
    <property type="evidence" value="ECO:0007669"/>
    <property type="project" value="InterPro"/>
</dbReference>
<evidence type="ECO:0000313" key="3">
    <source>
        <dbReference type="EMBL" id="PZX19972.1"/>
    </source>
</evidence>
<organism evidence="3 4">
    <name type="scientific">Palleronia aestuarii</name>
    <dbReference type="NCBI Taxonomy" id="568105"/>
    <lineage>
        <taxon>Bacteria</taxon>
        <taxon>Pseudomonadati</taxon>
        <taxon>Pseudomonadota</taxon>
        <taxon>Alphaproteobacteria</taxon>
        <taxon>Rhodobacterales</taxon>
        <taxon>Roseobacteraceae</taxon>
        <taxon>Palleronia</taxon>
    </lineage>
</organism>
<dbReference type="PANTHER" id="PTHR32114:SF2">
    <property type="entry name" value="ABC TRANSPORTER ABCH.3"/>
    <property type="match status" value="1"/>
</dbReference>
<gene>
    <name evidence="3" type="ORF">LX81_00437</name>
</gene>
<name>A0A2W7P9E4_9RHOB</name>
<dbReference type="GO" id="GO:0006302">
    <property type="term" value="P:double-strand break repair"/>
    <property type="evidence" value="ECO:0007669"/>
    <property type="project" value="InterPro"/>
</dbReference>
<comment type="caution">
    <text evidence="3">The sequence shown here is derived from an EMBL/GenBank/DDBJ whole genome shotgun (WGS) entry which is preliminary data.</text>
</comment>
<dbReference type="AlphaFoldDB" id="A0A2W7P9E4"/>
<evidence type="ECO:0000259" key="2">
    <source>
        <dbReference type="Pfam" id="PF13476"/>
    </source>
</evidence>
<dbReference type="EMBL" id="QKZL01000001">
    <property type="protein sequence ID" value="PZX19972.1"/>
    <property type="molecule type" value="Genomic_DNA"/>
</dbReference>
<dbReference type="PANTHER" id="PTHR32114">
    <property type="entry name" value="ABC TRANSPORTER ABCH.3"/>
    <property type="match status" value="1"/>
</dbReference>
<feature type="domain" description="Rad50/SbcC-type AAA" evidence="2">
    <location>
        <begin position="5"/>
        <end position="286"/>
    </location>
</feature>
<dbReference type="OrthoDB" id="9795626at2"/>
<feature type="coiled-coil region" evidence="1">
    <location>
        <begin position="212"/>
        <end position="294"/>
    </location>
</feature>
<dbReference type="Proteomes" id="UP000248916">
    <property type="component" value="Unassembled WGS sequence"/>
</dbReference>